<gene>
    <name evidence="1" type="ORF">HEK616_38130</name>
</gene>
<name>A0ABM7ZVD5_STRNI</name>
<dbReference type="RefSeq" id="WP_261954077.1">
    <property type="nucleotide sequence ID" value="NZ_AP026073.1"/>
</dbReference>
<protein>
    <recommendedName>
        <fullName evidence="3">Leucine-binding protein domain-containing protein</fullName>
    </recommendedName>
</protein>
<dbReference type="SUPFAM" id="SSF53822">
    <property type="entry name" value="Periplasmic binding protein-like I"/>
    <property type="match status" value="1"/>
</dbReference>
<keyword evidence="2" id="KW-1185">Reference proteome</keyword>
<evidence type="ECO:0000313" key="2">
    <source>
        <dbReference type="Proteomes" id="UP001059597"/>
    </source>
</evidence>
<dbReference type="Proteomes" id="UP001059597">
    <property type="component" value="Chromosome"/>
</dbReference>
<reference evidence="1" key="1">
    <citation type="submission" date="2022-06" db="EMBL/GenBank/DDBJ databases">
        <title>Complete genome sequence of Streptomyces nigrescens HEK616.</title>
        <authorList>
            <person name="Asamizu S."/>
            <person name="Onaka H."/>
        </authorList>
    </citation>
    <scope>NUCLEOTIDE SEQUENCE</scope>
    <source>
        <strain evidence="1">HEK616</strain>
    </source>
</reference>
<organism evidence="1 2">
    <name type="scientific">Streptomyces nigrescens</name>
    <dbReference type="NCBI Taxonomy" id="1920"/>
    <lineage>
        <taxon>Bacteria</taxon>
        <taxon>Bacillati</taxon>
        <taxon>Actinomycetota</taxon>
        <taxon>Actinomycetes</taxon>
        <taxon>Kitasatosporales</taxon>
        <taxon>Streptomycetaceae</taxon>
        <taxon>Streptomyces</taxon>
    </lineage>
</organism>
<sequence>MNGPTTGPQPGTREVPAPHTEAELAALIGLLTGHRSRIRSVAVGHGRDGSSRAAAQAFTAAWQALGKDVLAVVDWPEHAASWLRPARRLTAQTPDAWVLAGAPAGVAPLLRRLRRSTDWDPARTVGFASLGTPRLVELARADTVHGLRGASRDGGTWDLRRGWTTHYLPAVAADAQR</sequence>
<accession>A0ABM7ZVD5</accession>
<dbReference type="InterPro" id="IPR028082">
    <property type="entry name" value="Peripla_BP_I"/>
</dbReference>
<evidence type="ECO:0008006" key="3">
    <source>
        <dbReference type="Google" id="ProtNLM"/>
    </source>
</evidence>
<dbReference type="Gene3D" id="3.40.50.2300">
    <property type="match status" value="1"/>
</dbReference>
<evidence type="ECO:0000313" key="1">
    <source>
        <dbReference type="EMBL" id="BDM70326.1"/>
    </source>
</evidence>
<dbReference type="EMBL" id="AP026073">
    <property type="protein sequence ID" value="BDM70326.1"/>
    <property type="molecule type" value="Genomic_DNA"/>
</dbReference>
<proteinExistence type="predicted"/>